<feature type="signal peptide" evidence="1">
    <location>
        <begin position="1"/>
        <end position="23"/>
    </location>
</feature>
<feature type="chain" id="PRO_5012323819" evidence="1">
    <location>
        <begin position="24"/>
        <end position="256"/>
    </location>
</feature>
<dbReference type="EMBL" id="FVZE01000011">
    <property type="protein sequence ID" value="SLK10293.1"/>
    <property type="molecule type" value="Genomic_DNA"/>
</dbReference>
<dbReference type="STRING" id="428990.SAMN06295987_11140"/>
<keyword evidence="1" id="KW-0732">Signal</keyword>
<dbReference type="AlphaFoldDB" id="A0A1U6IQL1"/>
<dbReference type="RefSeq" id="WP_245829453.1">
    <property type="nucleotide sequence ID" value="NZ_FVZE01000011.1"/>
</dbReference>
<protein>
    <submittedName>
        <fullName evidence="2">Uncharacterized protein</fullName>
    </submittedName>
</protein>
<organism evidence="2 3">
    <name type="scientific">Novosphingobium mathurense</name>
    <dbReference type="NCBI Taxonomy" id="428990"/>
    <lineage>
        <taxon>Bacteria</taxon>
        <taxon>Pseudomonadati</taxon>
        <taxon>Pseudomonadota</taxon>
        <taxon>Alphaproteobacteria</taxon>
        <taxon>Sphingomonadales</taxon>
        <taxon>Sphingomonadaceae</taxon>
        <taxon>Novosphingobium</taxon>
    </lineage>
</organism>
<evidence type="ECO:0000256" key="1">
    <source>
        <dbReference type="SAM" id="SignalP"/>
    </source>
</evidence>
<proteinExistence type="predicted"/>
<keyword evidence="3" id="KW-1185">Reference proteome</keyword>
<dbReference type="Proteomes" id="UP000190989">
    <property type="component" value="Unassembled WGS sequence"/>
</dbReference>
<reference evidence="3" key="1">
    <citation type="submission" date="2017-02" db="EMBL/GenBank/DDBJ databases">
        <authorList>
            <person name="Varghese N."/>
            <person name="Submissions S."/>
        </authorList>
    </citation>
    <scope>NUCLEOTIDE SEQUENCE [LARGE SCALE GENOMIC DNA]</scope>
    <source>
        <strain evidence="3">SM117</strain>
    </source>
</reference>
<evidence type="ECO:0000313" key="3">
    <source>
        <dbReference type="Proteomes" id="UP000190989"/>
    </source>
</evidence>
<evidence type="ECO:0000313" key="2">
    <source>
        <dbReference type="EMBL" id="SLK10293.1"/>
    </source>
</evidence>
<sequence length="256" mass="26363">MKKILCGAVAAVALVGAVSPAFAQTAQRHYAGLPFVGTATNPSNTRPVWFIPSAQEAADGAVAFGFGTRYTSYADAPSDSETATPQVDVVFNLSGSVNKDCSFYSGNNSNARNIDFGVIGVRTGNNENVNSAFEMVGPATANIESLTAGCNFNNEVEIAKNDVNGLVNSAAGGYDTNEFQANIPYTVNASWTGVAVNSVAGGSAQSLNVGSNDLSKTKQQGAWRSAMNIAITAPVVNKGLVAGTYSGTTTLTLRAL</sequence>
<accession>A0A1U6IQL1</accession>
<gene>
    <name evidence="2" type="ORF">SAMN06295987_11140</name>
</gene>
<name>A0A1U6IQL1_9SPHN</name>